<protein>
    <submittedName>
        <fullName evidence="1">DNA-directed RNA polymerase subunit RPC12/RpoP</fullName>
    </submittedName>
</protein>
<evidence type="ECO:0000313" key="2">
    <source>
        <dbReference type="Proteomes" id="UP001224418"/>
    </source>
</evidence>
<keyword evidence="1" id="KW-0804">Transcription</keyword>
<dbReference type="RefSeq" id="WP_307355696.1">
    <property type="nucleotide sequence ID" value="NZ_BAAACJ010000036.1"/>
</dbReference>
<proteinExistence type="predicted"/>
<evidence type="ECO:0000313" key="1">
    <source>
        <dbReference type="EMBL" id="MDQ0479733.1"/>
    </source>
</evidence>
<accession>A0ABU0JRK9</accession>
<dbReference type="GO" id="GO:0000428">
    <property type="term" value="C:DNA-directed RNA polymerase complex"/>
    <property type="evidence" value="ECO:0007669"/>
    <property type="project" value="UniProtKB-KW"/>
</dbReference>
<reference evidence="1 2" key="1">
    <citation type="submission" date="2023-07" db="EMBL/GenBank/DDBJ databases">
        <title>Genomic Encyclopedia of Type Strains, Phase IV (KMG-IV): sequencing the most valuable type-strain genomes for metagenomic binning, comparative biology and taxonomic classification.</title>
        <authorList>
            <person name="Goeker M."/>
        </authorList>
    </citation>
    <scope>NUCLEOTIDE SEQUENCE [LARGE SCALE GENOMIC DNA]</scope>
    <source>
        <strain evidence="1 2">DSM 1400</strain>
    </source>
</reference>
<sequence>MLNFYSNYECKVCKKEFILLTEEVQQISKDRYIACPYCNSKKVDKEQEANDLRELMVHRTYRKVHGVIRQKSRTLK</sequence>
<name>A0ABU0JRK9_HATLI</name>
<organism evidence="1 2">
    <name type="scientific">Hathewaya limosa</name>
    <name type="common">Clostridium limosum</name>
    <dbReference type="NCBI Taxonomy" id="1536"/>
    <lineage>
        <taxon>Bacteria</taxon>
        <taxon>Bacillati</taxon>
        <taxon>Bacillota</taxon>
        <taxon>Clostridia</taxon>
        <taxon>Eubacteriales</taxon>
        <taxon>Clostridiaceae</taxon>
        <taxon>Hathewaya</taxon>
    </lineage>
</organism>
<keyword evidence="1" id="KW-0240">DNA-directed RNA polymerase</keyword>
<dbReference type="EMBL" id="JAUSWN010000011">
    <property type="protein sequence ID" value="MDQ0479733.1"/>
    <property type="molecule type" value="Genomic_DNA"/>
</dbReference>
<gene>
    <name evidence="1" type="ORF">QOZ93_001475</name>
</gene>
<dbReference type="Gene3D" id="2.20.28.30">
    <property type="entry name" value="RNA polymerase ii, chain L"/>
    <property type="match status" value="1"/>
</dbReference>
<keyword evidence="2" id="KW-1185">Reference proteome</keyword>
<comment type="caution">
    <text evidence="1">The sequence shown here is derived from an EMBL/GenBank/DDBJ whole genome shotgun (WGS) entry which is preliminary data.</text>
</comment>
<dbReference type="Proteomes" id="UP001224418">
    <property type="component" value="Unassembled WGS sequence"/>
</dbReference>